<evidence type="ECO:0000313" key="3">
    <source>
        <dbReference type="Proteomes" id="UP000789572"/>
    </source>
</evidence>
<feature type="region of interest" description="Disordered" evidence="1">
    <location>
        <begin position="41"/>
        <end position="63"/>
    </location>
</feature>
<protein>
    <submittedName>
        <fullName evidence="2">7483_t:CDS:1</fullName>
    </submittedName>
</protein>
<sequence length="102" mass="11410">MGKRKSKRKPAPKMKLVLDTQFDSLSDPIDVYSEWIDAAESKPVPSVPPSSRRGLRPSAPGENVRVQFDEEDDLVEEEYDRDLGPVPGGRILCLESERRDGA</sequence>
<proteinExistence type="predicted"/>
<dbReference type="EMBL" id="CAJVPJ010000325">
    <property type="protein sequence ID" value="CAG8511866.1"/>
    <property type="molecule type" value="Genomic_DNA"/>
</dbReference>
<comment type="caution">
    <text evidence="2">The sequence shown here is derived from an EMBL/GenBank/DDBJ whole genome shotgun (WGS) entry which is preliminary data.</text>
</comment>
<gene>
    <name evidence="2" type="ORF">POCULU_LOCUS3114</name>
</gene>
<name>A0A9N8ZYT9_9GLOM</name>
<organism evidence="2 3">
    <name type="scientific">Paraglomus occultum</name>
    <dbReference type="NCBI Taxonomy" id="144539"/>
    <lineage>
        <taxon>Eukaryota</taxon>
        <taxon>Fungi</taxon>
        <taxon>Fungi incertae sedis</taxon>
        <taxon>Mucoromycota</taxon>
        <taxon>Glomeromycotina</taxon>
        <taxon>Glomeromycetes</taxon>
        <taxon>Paraglomerales</taxon>
        <taxon>Paraglomeraceae</taxon>
        <taxon>Paraglomus</taxon>
    </lineage>
</organism>
<reference evidence="2" key="1">
    <citation type="submission" date="2021-06" db="EMBL/GenBank/DDBJ databases">
        <authorList>
            <person name="Kallberg Y."/>
            <person name="Tangrot J."/>
            <person name="Rosling A."/>
        </authorList>
    </citation>
    <scope>NUCLEOTIDE SEQUENCE</scope>
    <source>
        <strain evidence="2">IA702</strain>
    </source>
</reference>
<dbReference type="InterPro" id="IPR038567">
    <property type="entry name" value="T_Elf1_sf"/>
</dbReference>
<dbReference type="Gene3D" id="2.20.25.190">
    <property type="match status" value="1"/>
</dbReference>
<feature type="compositionally biased region" description="Low complexity" evidence="1">
    <location>
        <begin position="41"/>
        <end position="58"/>
    </location>
</feature>
<dbReference type="Proteomes" id="UP000789572">
    <property type="component" value="Unassembled WGS sequence"/>
</dbReference>
<dbReference type="AlphaFoldDB" id="A0A9N8ZYT9"/>
<evidence type="ECO:0000256" key="1">
    <source>
        <dbReference type="SAM" id="MobiDB-lite"/>
    </source>
</evidence>
<evidence type="ECO:0000313" key="2">
    <source>
        <dbReference type="EMBL" id="CAG8511866.1"/>
    </source>
</evidence>
<dbReference type="OrthoDB" id="445983at2759"/>
<accession>A0A9N8ZYT9</accession>
<keyword evidence="3" id="KW-1185">Reference proteome</keyword>
<dbReference type="SUPFAM" id="SSF57783">
    <property type="entry name" value="Zinc beta-ribbon"/>
    <property type="match status" value="1"/>
</dbReference>